<feature type="compositionally biased region" description="Polar residues" evidence="1">
    <location>
        <begin position="629"/>
        <end position="643"/>
    </location>
</feature>
<accession>A0A3Q8IKB9</accession>
<organism evidence="2 3">
    <name type="scientific">Leishmania donovani</name>
    <dbReference type="NCBI Taxonomy" id="5661"/>
    <lineage>
        <taxon>Eukaryota</taxon>
        <taxon>Discoba</taxon>
        <taxon>Euglenozoa</taxon>
        <taxon>Kinetoplastea</taxon>
        <taxon>Metakinetoplastina</taxon>
        <taxon>Trypanosomatida</taxon>
        <taxon>Trypanosomatidae</taxon>
        <taxon>Leishmaniinae</taxon>
        <taxon>Leishmania</taxon>
    </lineage>
</organism>
<reference evidence="2 3" key="1">
    <citation type="journal article" date="2018" name="Sci. Rep.">
        <title>A complete Leishmania donovani reference genome identifies novel genetic variations associated with virulence.</title>
        <authorList>
            <person name="Lypaczewski P."/>
            <person name="Hoshizaki J."/>
            <person name="Zhang W.-W."/>
            <person name="McCall L.-I."/>
            <person name="Torcivia-Rodriguez J."/>
            <person name="Simonyan V."/>
            <person name="Kaur A."/>
            <person name="Dewar K."/>
            <person name="Matlashewski G."/>
        </authorList>
    </citation>
    <scope>NUCLEOTIDE SEQUENCE [LARGE SCALE GENOMIC DNA]</scope>
    <source>
        <strain evidence="2 3">LdCL</strain>
    </source>
</reference>
<dbReference type="AlphaFoldDB" id="A0A3Q8IKB9"/>
<feature type="region of interest" description="Disordered" evidence="1">
    <location>
        <begin position="623"/>
        <end position="643"/>
    </location>
</feature>
<evidence type="ECO:0000256" key="1">
    <source>
        <dbReference type="SAM" id="MobiDB-lite"/>
    </source>
</evidence>
<dbReference type="InterPro" id="IPR036322">
    <property type="entry name" value="WD40_repeat_dom_sf"/>
</dbReference>
<protein>
    <submittedName>
        <fullName evidence="2">Wd40 repeat domain-containing protein</fullName>
    </submittedName>
</protein>
<dbReference type="SUPFAM" id="SSF50998">
    <property type="entry name" value="Quinoprotein alcohol dehydrogenase-like"/>
    <property type="match status" value="1"/>
</dbReference>
<dbReference type="Proteomes" id="UP000274082">
    <property type="component" value="Chromosome 20"/>
</dbReference>
<dbReference type="VEuPathDB" id="TriTrypDB:LdBPK_200180.1"/>
<keyword evidence="3" id="KW-1185">Reference proteome</keyword>
<name>A0A3Q8IKB9_LEIDO</name>
<dbReference type="VEuPathDB" id="TriTrypDB:LDHU3_20.0190"/>
<dbReference type="VEuPathDB" id="TriTrypDB:LdCL_200006600"/>
<evidence type="ECO:0000313" key="3">
    <source>
        <dbReference type="Proteomes" id="UP000274082"/>
    </source>
</evidence>
<dbReference type="OrthoDB" id="272767at2759"/>
<dbReference type="SUPFAM" id="SSF50978">
    <property type="entry name" value="WD40 repeat-like"/>
    <property type="match status" value="1"/>
</dbReference>
<evidence type="ECO:0000313" key="2">
    <source>
        <dbReference type="EMBL" id="AYU78297.1"/>
    </source>
</evidence>
<proteinExistence type="predicted"/>
<gene>
    <name evidence="2" type="ORF">LdCL_200006600</name>
</gene>
<dbReference type="InterPro" id="IPR011047">
    <property type="entry name" value="Quinoprotein_ADH-like_sf"/>
</dbReference>
<sequence>MLFGSLQCTQKGRVRLPAGSRGGAVYADDFGGVWVISEDAQEVLYYAPDTLSAAIEQQQRQACPPLSTHGTSVAPLSTSSPAYAVVFRCDAQNGTADGVTREDRVYSLYSVSRHECIAGSPRRDLCIVTTRGTLAFVRMPANHRHDPPLRQIAAQPYQEVHLDMHVCAATVTNGAVQNLVLCCHDGTFTEVIRVAVVGSAEQLGGVGSAAADTECEVDATGLFRVEGRIEAVLHDSVLDVLVTVSDTGYVDVWDVASAKDVTAMYGSLSWDCDRYGAPTCALLCRDQLWVGLTTGQLLVFPLSNCHGGASPPLLNSAQLLRGHTSRVTGLISVSLATCVWSCAADSAKVNVWDAGTAALRGSFVFPGSGLVAWQAGAAQVRTALWGIDGATGEPSLLQVTQSLPDPNGTQARTREETRAQHHTEALLHAYQVFWRSMARTLRHLLLGEAKDADEGAEEAMQTALQLIWQDASGAGDNRDVLDAIHAMCDTLRRLRAAHRRCDPEGSDNARDLPSLMEACVTWYEQQGRVPHEVEALLRALNASSSEATCLTSLEDVEEEVMLLRARVEELQVELARAGDRRDSDAVCKGGAEATDTAIAAELQDAQAALRDKAEENRELRAQLSEAQREATSLTSQHAHTQQLLDASDEQVEQLKRSLLAAKRAAEVKASDVSSMFEMESRLHESQGAIAELSAKVETLLKEADVARVSLHAFEERQAAAKEVLQRVLRTQNDLADDVGTLVDDVSAAIATFKKRHCGSLTEHAAALVGIVEEALYRLELSVERRLRDEQLWFQSLSHGLKATMA</sequence>
<dbReference type="EMBL" id="CP029519">
    <property type="protein sequence ID" value="AYU78297.1"/>
    <property type="molecule type" value="Genomic_DNA"/>
</dbReference>